<dbReference type="RefSeq" id="WP_248478215.1">
    <property type="nucleotide sequence ID" value="NZ_JALPRF010000003.1"/>
</dbReference>
<reference evidence="2 3" key="1">
    <citation type="submission" date="2022-04" db="EMBL/GenBank/DDBJ databases">
        <title>Spirosoma sp. strain RP8 genome sequencing and assembly.</title>
        <authorList>
            <person name="Jung Y."/>
        </authorList>
    </citation>
    <scope>NUCLEOTIDE SEQUENCE [LARGE SCALE GENOMIC DNA]</scope>
    <source>
        <strain evidence="2 3">RP8</strain>
    </source>
</reference>
<sequence length="248" mass="27697">MSLSQSDFERAEDYVAGRLSATDQTQFEIQLTSNPELASETARLQTMRNALRRLAYRDEMVARHAELVSQGAIQPPAQPAGRIVPFGQWQPLWRYMAVAASVFLLLGLGWFFLINRYTPSSPADVANRFLENDLRLDSTTQNGEPLLTAPGPDQLEKQQVISRDTSAIRLGLRLLQSREPAKAITVLEPARNCPLPDWQANARYLLALGYLQTEQLDRAKAELTTLQTTPYFGKQASQLLAELAANEP</sequence>
<accession>A0ABT0HN70</accession>
<dbReference type="EMBL" id="JALPRF010000003">
    <property type="protein sequence ID" value="MCK8493606.1"/>
    <property type="molecule type" value="Genomic_DNA"/>
</dbReference>
<dbReference type="Proteomes" id="UP001202180">
    <property type="component" value="Unassembled WGS sequence"/>
</dbReference>
<feature type="transmembrane region" description="Helical" evidence="1">
    <location>
        <begin position="92"/>
        <end position="113"/>
    </location>
</feature>
<keyword evidence="1" id="KW-1133">Transmembrane helix</keyword>
<comment type="caution">
    <text evidence="2">The sequence shown here is derived from an EMBL/GenBank/DDBJ whole genome shotgun (WGS) entry which is preliminary data.</text>
</comment>
<proteinExistence type="predicted"/>
<gene>
    <name evidence="2" type="ORF">M0L20_17200</name>
</gene>
<keyword evidence="3" id="KW-1185">Reference proteome</keyword>
<evidence type="ECO:0000313" key="3">
    <source>
        <dbReference type="Proteomes" id="UP001202180"/>
    </source>
</evidence>
<evidence type="ECO:0000256" key="1">
    <source>
        <dbReference type="SAM" id="Phobius"/>
    </source>
</evidence>
<organism evidence="2 3">
    <name type="scientific">Spirosoma liriopis</name>
    <dbReference type="NCBI Taxonomy" id="2937440"/>
    <lineage>
        <taxon>Bacteria</taxon>
        <taxon>Pseudomonadati</taxon>
        <taxon>Bacteroidota</taxon>
        <taxon>Cytophagia</taxon>
        <taxon>Cytophagales</taxon>
        <taxon>Cytophagaceae</taxon>
        <taxon>Spirosoma</taxon>
    </lineage>
</organism>
<name>A0ABT0HN70_9BACT</name>
<evidence type="ECO:0008006" key="4">
    <source>
        <dbReference type="Google" id="ProtNLM"/>
    </source>
</evidence>
<keyword evidence="1" id="KW-0812">Transmembrane</keyword>
<evidence type="ECO:0000313" key="2">
    <source>
        <dbReference type="EMBL" id="MCK8493606.1"/>
    </source>
</evidence>
<protein>
    <recommendedName>
        <fullName evidence="4">Tetratricopeptide repeat protein</fullName>
    </recommendedName>
</protein>
<keyword evidence="1" id="KW-0472">Membrane</keyword>